<keyword evidence="10" id="KW-1185">Reference proteome</keyword>
<protein>
    <recommendedName>
        <fullName evidence="3">phospholipase D</fullName>
        <ecNumber evidence="3">3.1.4.4</ecNumber>
    </recommendedName>
</protein>
<dbReference type="InterPro" id="IPR002052">
    <property type="entry name" value="DNA_methylase_N6_adenine_CS"/>
</dbReference>
<evidence type="ECO:0000256" key="3">
    <source>
        <dbReference type="ARBA" id="ARBA00012027"/>
    </source>
</evidence>
<proteinExistence type="inferred from homology"/>
<name>A0A7Y9RV83_9ACTN</name>
<dbReference type="GO" id="GO:0032259">
    <property type="term" value="P:methylation"/>
    <property type="evidence" value="ECO:0007669"/>
    <property type="project" value="InterPro"/>
</dbReference>
<keyword evidence="4" id="KW-0378">Hydrolase</keyword>
<evidence type="ECO:0000256" key="6">
    <source>
        <dbReference type="ARBA" id="ARBA00023098"/>
    </source>
</evidence>
<reference evidence="9 10" key="1">
    <citation type="submission" date="2020-07" db="EMBL/GenBank/DDBJ databases">
        <title>Sequencing the genomes of 1000 actinobacteria strains.</title>
        <authorList>
            <person name="Klenk H.-P."/>
        </authorList>
    </citation>
    <scope>NUCLEOTIDE SEQUENCE [LARGE SCALE GENOMIC DNA]</scope>
    <source>
        <strain evidence="9 10">DSM 24552</strain>
    </source>
</reference>
<sequence>MPRSTSAVLRHRVRARARSCAAALLAGGLVAAALSAPVTATAAAPAAAPAAVATAPAALAPSALRAAAVSARAPKRYTPPVGVRFNDPLGGRDARRKILGHLIRTVDSVPSRQAIRIASWNIRSNDLVDALVRAHRRGVSVRVVIDRLNANPDNPNEGFDRLARALAGSRNGSRPPELRSVTQRCASACRGPRGIAHAKFFLFSKAGNARWITMFGSANATDLAATHQWNDLFTLRDRPGLYEHFELVFDEMVSDQHATQGFVTADFGPYRTAFYPYRDEGAVGDPVLNELNRTRCAGATGGAGTKGRTRIRIAMTSWHGDRGIAIAERLRQMFDRGCNVKVVYAVMGNEILRIMRRGGPRPIPLRQIVQDFDSDGVYDRYLHIKTMTISGNYDGVGDAEVTFNGSANWTPVALVSDEAGMRIFGRGVRAQYEQWVDRLYANPPYNPGGAGGSAGGAGRTVAGRTTVTSPAHAGLAPAEVEQLARARGVDPYREVQVN</sequence>
<evidence type="ECO:0000256" key="7">
    <source>
        <dbReference type="SAM" id="SignalP"/>
    </source>
</evidence>
<dbReference type="Gene3D" id="3.30.870.10">
    <property type="entry name" value="Endonuclease Chain A"/>
    <property type="match status" value="2"/>
</dbReference>
<comment type="similarity">
    <text evidence="2">Belongs to the phospholipase D family.</text>
</comment>
<dbReference type="PROSITE" id="PS00092">
    <property type="entry name" value="N6_MTASE"/>
    <property type="match status" value="1"/>
</dbReference>
<evidence type="ECO:0000313" key="10">
    <source>
        <dbReference type="Proteomes" id="UP000544110"/>
    </source>
</evidence>
<dbReference type="Pfam" id="PF13091">
    <property type="entry name" value="PLDc_2"/>
    <property type="match status" value="2"/>
</dbReference>
<evidence type="ECO:0000259" key="8">
    <source>
        <dbReference type="Pfam" id="PF13091"/>
    </source>
</evidence>
<dbReference type="GO" id="GO:0004630">
    <property type="term" value="F:phospholipase D activity"/>
    <property type="evidence" value="ECO:0007669"/>
    <property type="project" value="UniProtKB-EC"/>
</dbReference>
<dbReference type="EC" id="3.1.4.4" evidence="3"/>
<feature type="domain" description="Phospholipase D-like" evidence="8">
    <location>
        <begin position="112"/>
        <end position="252"/>
    </location>
</feature>
<evidence type="ECO:0000256" key="2">
    <source>
        <dbReference type="ARBA" id="ARBA00008664"/>
    </source>
</evidence>
<dbReference type="GO" id="GO:0016042">
    <property type="term" value="P:lipid catabolic process"/>
    <property type="evidence" value="ECO:0007669"/>
    <property type="project" value="UniProtKB-KW"/>
</dbReference>
<comment type="catalytic activity">
    <reaction evidence="1">
        <text>a 1,2-diacyl-sn-glycero-3-phosphocholine + H2O = a 1,2-diacyl-sn-glycero-3-phosphate + choline + H(+)</text>
        <dbReference type="Rhea" id="RHEA:14445"/>
        <dbReference type="ChEBI" id="CHEBI:15354"/>
        <dbReference type="ChEBI" id="CHEBI:15377"/>
        <dbReference type="ChEBI" id="CHEBI:15378"/>
        <dbReference type="ChEBI" id="CHEBI:57643"/>
        <dbReference type="ChEBI" id="CHEBI:58608"/>
        <dbReference type="EC" id="3.1.4.4"/>
    </reaction>
</comment>
<evidence type="ECO:0000256" key="4">
    <source>
        <dbReference type="ARBA" id="ARBA00022801"/>
    </source>
</evidence>
<gene>
    <name evidence="9" type="ORF">BJ989_001527</name>
</gene>
<accession>A0A7Y9RV83</accession>
<evidence type="ECO:0000256" key="1">
    <source>
        <dbReference type="ARBA" id="ARBA00000798"/>
    </source>
</evidence>
<dbReference type="InterPro" id="IPR025202">
    <property type="entry name" value="PLD-like_dom"/>
</dbReference>
<dbReference type="GO" id="GO:0003676">
    <property type="term" value="F:nucleic acid binding"/>
    <property type="evidence" value="ECO:0007669"/>
    <property type="project" value="InterPro"/>
</dbReference>
<keyword evidence="6" id="KW-0443">Lipid metabolism</keyword>
<comment type="caution">
    <text evidence="9">The sequence shown here is derived from an EMBL/GenBank/DDBJ whole genome shotgun (WGS) entry which is preliminary data.</text>
</comment>
<dbReference type="PANTHER" id="PTHR43856">
    <property type="entry name" value="CARDIOLIPIN HYDROLASE"/>
    <property type="match status" value="1"/>
</dbReference>
<dbReference type="PANTHER" id="PTHR43856:SF1">
    <property type="entry name" value="MITOCHONDRIAL CARDIOLIPIN HYDROLASE"/>
    <property type="match status" value="1"/>
</dbReference>
<dbReference type="InterPro" id="IPR051406">
    <property type="entry name" value="PLD_domain"/>
</dbReference>
<evidence type="ECO:0000256" key="5">
    <source>
        <dbReference type="ARBA" id="ARBA00022963"/>
    </source>
</evidence>
<dbReference type="AlphaFoldDB" id="A0A7Y9RV83"/>
<dbReference type="Proteomes" id="UP000544110">
    <property type="component" value="Unassembled WGS sequence"/>
</dbReference>
<feature type="chain" id="PRO_5030900159" description="phospholipase D" evidence="7">
    <location>
        <begin position="43"/>
        <end position="498"/>
    </location>
</feature>
<keyword evidence="7" id="KW-0732">Signal</keyword>
<dbReference type="GO" id="GO:0016891">
    <property type="term" value="F:RNA endonuclease activity producing 5'-phosphomonoesters, hydrolytic mechanism"/>
    <property type="evidence" value="ECO:0007669"/>
    <property type="project" value="TreeGrafter"/>
</dbReference>
<feature type="signal peptide" evidence="7">
    <location>
        <begin position="1"/>
        <end position="42"/>
    </location>
</feature>
<dbReference type="SUPFAM" id="SSF56024">
    <property type="entry name" value="Phospholipase D/nuclease"/>
    <property type="match status" value="2"/>
</dbReference>
<evidence type="ECO:0000313" key="9">
    <source>
        <dbReference type="EMBL" id="NYG55223.1"/>
    </source>
</evidence>
<dbReference type="RefSeq" id="WP_179517709.1">
    <property type="nucleotide sequence ID" value="NZ_JACCAC010000001.1"/>
</dbReference>
<keyword evidence="5" id="KW-0442">Lipid degradation</keyword>
<organism evidence="9 10">
    <name type="scientific">Nocardioides perillae</name>
    <dbReference type="NCBI Taxonomy" id="1119534"/>
    <lineage>
        <taxon>Bacteria</taxon>
        <taxon>Bacillati</taxon>
        <taxon>Actinomycetota</taxon>
        <taxon>Actinomycetes</taxon>
        <taxon>Propionibacteriales</taxon>
        <taxon>Nocardioidaceae</taxon>
        <taxon>Nocardioides</taxon>
    </lineage>
</organism>
<dbReference type="EMBL" id="JACCAC010000001">
    <property type="protein sequence ID" value="NYG55223.1"/>
    <property type="molecule type" value="Genomic_DNA"/>
</dbReference>
<feature type="domain" description="Phospholipase D-like" evidence="8">
    <location>
        <begin position="308"/>
        <end position="439"/>
    </location>
</feature>
<dbReference type="GO" id="GO:0008168">
    <property type="term" value="F:methyltransferase activity"/>
    <property type="evidence" value="ECO:0007669"/>
    <property type="project" value="InterPro"/>
</dbReference>